<protein>
    <submittedName>
        <fullName evidence="2">Uncharacterized protein</fullName>
    </submittedName>
</protein>
<sequence>MDFLLQILLGTLFGGSITVTDRIVEHGWIHNKFWKHFSAYISISISIGIVWLASQYYPELIPFLIGMNVYWAFANKLDAPEFVFYIFLTGIVLGQKISLNESTLSAISLTILLFCFFKIPDIKRWIWKRNISEFMYKYMWRFYLIWIIYWVIFHEPSVFFFNSASIFVSFIIAKKYK</sequence>
<evidence type="ECO:0000313" key="2">
    <source>
        <dbReference type="EMBL" id="EKD44487.1"/>
    </source>
</evidence>
<keyword evidence="1" id="KW-1133">Transmembrane helix</keyword>
<dbReference type="AlphaFoldDB" id="K1Z4L3"/>
<feature type="transmembrane region" description="Helical" evidence="1">
    <location>
        <begin position="34"/>
        <end position="53"/>
    </location>
</feature>
<name>K1Z4L3_9BACT</name>
<keyword evidence="1" id="KW-0472">Membrane</keyword>
<organism evidence="2">
    <name type="scientific">uncultured bacterium</name>
    <name type="common">gcode 4</name>
    <dbReference type="NCBI Taxonomy" id="1234023"/>
    <lineage>
        <taxon>Bacteria</taxon>
        <taxon>environmental samples</taxon>
    </lineage>
</organism>
<dbReference type="EMBL" id="AMFJ01028855">
    <property type="protein sequence ID" value="EKD44487.1"/>
    <property type="molecule type" value="Genomic_DNA"/>
</dbReference>
<evidence type="ECO:0000256" key="1">
    <source>
        <dbReference type="SAM" id="Phobius"/>
    </source>
</evidence>
<reference evidence="2" key="1">
    <citation type="journal article" date="2012" name="Science">
        <title>Fermentation, hydrogen, and sulfur metabolism in multiple uncultivated bacterial phyla.</title>
        <authorList>
            <person name="Wrighton K.C."/>
            <person name="Thomas B.C."/>
            <person name="Sharon I."/>
            <person name="Miller C.S."/>
            <person name="Castelle C.J."/>
            <person name="VerBerkmoes N.C."/>
            <person name="Wilkins M.J."/>
            <person name="Hettich R.L."/>
            <person name="Lipton M.S."/>
            <person name="Williams K.H."/>
            <person name="Long P.E."/>
            <person name="Banfield J.F."/>
        </authorList>
    </citation>
    <scope>NUCLEOTIDE SEQUENCE [LARGE SCALE GENOMIC DNA]</scope>
</reference>
<gene>
    <name evidence="2" type="ORF">ACD_71C00124G0014</name>
</gene>
<comment type="caution">
    <text evidence="2">The sequence shown here is derived from an EMBL/GenBank/DDBJ whole genome shotgun (WGS) entry which is preliminary data.</text>
</comment>
<accession>K1Z4L3</accession>
<feature type="transmembrane region" description="Helical" evidence="1">
    <location>
        <begin position="97"/>
        <end position="117"/>
    </location>
</feature>
<keyword evidence="1" id="KW-0812">Transmembrane</keyword>
<proteinExistence type="predicted"/>
<feature type="transmembrane region" description="Helical" evidence="1">
    <location>
        <begin position="138"/>
        <end position="153"/>
    </location>
</feature>